<evidence type="ECO:0000313" key="2">
    <source>
        <dbReference type="Proteomes" id="UP000076077"/>
    </source>
</evidence>
<keyword evidence="2" id="KW-1185">Reference proteome</keyword>
<evidence type="ECO:0000313" key="1">
    <source>
        <dbReference type="EMBL" id="AMX03507.1"/>
    </source>
</evidence>
<protein>
    <submittedName>
        <fullName evidence="1">Uncharacterized protein</fullName>
    </submittedName>
</protein>
<dbReference type="Proteomes" id="UP000076077">
    <property type="component" value="Chromosome"/>
</dbReference>
<reference evidence="2" key="1">
    <citation type="submission" date="2016-03" db="EMBL/GenBank/DDBJ databases">
        <authorList>
            <person name="Lee Y.-S."/>
            <person name="Choi Y.-L."/>
        </authorList>
    </citation>
    <scope>NUCLEOTIDE SEQUENCE [LARGE SCALE GENOMIC DNA]</scope>
    <source>
        <strain evidence="2">DAU221</strain>
    </source>
</reference>
<dbReference type="Gene3D" id="1.10.10.10">
    <property type="entry name" value="Winged helix-like DNA-binding domain superfamily/Winged helix DNA-binding domain"/>
    <property type="match status" value="1"/>
</dbReference>
<dbReference type="AlphaFoldDB" id="A0A143HPT9"/>
<proteinExistence type="predicted"/>
<dbReference type="CDD" id="cd00090">
    <property type="entry name" value="HTH_ARSR"/>
    <property type="match status" value="1"/>
</dbReference>
<dbReference type="InterPro" id="IPR011991">
    <property type="entry name" value="ArsR-like_HTH"/>
</dbReference>
<dbReference type="InterPro" id="IPR036390">
    <property type="entry name" value="WH_DNA-bd_sf"/>
</dbReference>
<organism evidence="1 2">
    <name type="scientific">Microbulbifer thermotolerans</name>
    <dbReference type="NCBI Taxonomy" id="252514"/>
    <lineage>
        <taxon>Bacteria</taxon>
        <taxon>Pseudomonadati</taxon>
        <taxon>Pseudomonadota</taxon>
        <taxon>Gammaproteobacteria</taxon>
        <taxon>Cellvibrionales</taxon>
        <taxon>Microbulbiferaceae</taxon>
        <taxon>Microbulbifer</taxon>
    </lineage>
</organism>
<gene>
    <name evidence="1" type="ORF">A3224_13825</name>
</gene>
<dbReference type="STRING" id="252514.A3224_13825"/>
<dbReference type="GO" id="GO:0006355">
    <property type="term" value="P:regulation of DNA-templated transcription"/>
    <property type="evidence" value="ECO:0007669"/>
    <property type="project" value="UniProtKB-ARBA"/>
</dbReference>
<name>A0A143HPT9_MICTH</name>
<dbReference type="InterPro" id="IPR036388">
    <property type="entry name" value="WH-like_DNA-bd_sf"/>
</dbReference>
<dbReference type="EMBL" id="CP014864">
    <property type="protein sequence ID" value="AMX03507.1"/>
    <property type="molecule type" value="Genomic_DNA"/>
</dbReference>
<dbReference type="KEGG" id="mthd:A3224_13825"/>
<sequence length="119" mass="13321">MLILRGLLRAKSQENALVYLMSRGEGYARAIAGFYGMPVNPMQKQLARLEEDGVVVSELIGRVRNYRLNPRYPYIEPLTALLKAAVAAYPVELKNRLLVQRTRPRKAGKPLVAARGEGK</sequence>
<dbReference type="SUPFAM" id="SSF46785">
    <property type="entry name" value="Winged helix' DNA-binding domain"/>
    <property type="match status" value="1"/>
</dbReference>
<accession>A0A143HPT9</accession>